<comment type="similarity">
    <text evidence="1">Belongs to the virb1 family.</text>
</comment>
<evidence type="ECO:0000313" key="5">
    <source>
        <dbReference type="Proteomes" id="UP001139477"/>
    </source>
</evidence>
<feature type="domain" description="Transglycosylase SLT" evidence="3">
    <location>
        <begin position="68"/>
        <end position="140"/>
    </location>
</feature>
<dbReference type="Proteomes" id="UP001139477">
    <property type="component" value="Unassembled WGS sequence"/>
</dbReference>
<dbReference type="InterPro" id="IPR023346">
    <property type="entry name" value="Lysozyme-like_dom_sf"/>
</dbReference>
<keyword evidence="5" id="KW-1185">Reference proteome</keyword>
<dbReference type="Gene3D" id="1.10.530.10">
    <property type="match status" value="1"/>
</dbReference>
<dbReference type="InterPro" id="IPR008258">
    <property type="entry name" value="Transglycosylase_SLT_dom_1"/>
</dbReference>
<dbReference type="RefSeq" id="WP_253328667.1">
    <property type="nucleotide sequence ID" value="NZ_JAMYXC010000006.1"/>
</dbReference>
<protein>
    <submittedName>
        <fullName evidence="4">Transglycosylase SLT domain-containing protein</fullName>
    </submittedName>
</protein>
<feature type="region of interest" description="Disordered" evidence="2">
    <location>
        <begin position="185"/>
        <end position="204"/>
    </location>
</feature>
<evidence type="ECO:0000256" key="2">
    <source>
        <dbReference type="SAM" id="MobiDB-lite"/>
    </source>
</evidence>
<dbReference type="EMBL" id="JAMYXC010000006">
    <property type="protein sequence ID" value="MCP1166967.1"/>
    <property type="molecule type" value="Genomic_DNA"/>
</dbReference>
<name>A0A9X2FME4_9RHOB</name>
<dbReference type="Pfam" id="PF01464">
    <property type="entry name" value="SLT"/>
    <property type="match status" value="1"/>
</dbReference>
<gene>
    <name evidence="4" type="ORF">NHG85_00225</name>
</gene>
<comment type="caution">
    <text evidence="4">The sequence shown here is derived from an EMBL/GenBank/DDBJ whole genome shotgun (WGS) entry which is preliminary data.</text>
</comment>
<dbReference type="AlphaFoldDB" id="A0A9X2FME4"/>
<accession>A0A9X2FME4</accession>
<dbReference type="SUPFAM" id="SSF53955">
    <property type="entry name" value="Lysozyme-like"/>
    <property type="match status" value="1"/>
</dbReference>
<proteinExistence type="inferred from homology"/>
<evidence type="ECO:0000256" key="1">
    <source>
        <dbReference type="ARBA" id="ARBA00009387"/>
    </source>
</evidence>
<organism evidence="4 5">
    <name type="scientific">Limimaricola litoreus</name>
    <dbReference type="NCBI Taxonomy" id="2955316"/>
    <lineage>
        <taxon>Bacteria</taxon>
        <taxon>Pseudomonadati</taxon>
        <taxon>Pseudomonadota</taxon>
        <taxon>Alphaproteobacteria</taxon>
        <taxon>Rhodobacterales</taxon>
        <taxon>Paracoccaceae</taxon>
        <taxon>Limimaricola</taxon>
    </lineage>
</organism>
<sequence>MAPPGAQRPVARDPFLPKARWDGQPGTGIWTRGLMAALRGPAAGLAEVVPDDIATWCPAYAENPARLRRAFWVGVMSALSRFESRHRADAVGGGGLYHGLLQILPGTARGYGCVARNGAMLRDPLRNLSCAARIMARTVSRDRAVALKDGRRAGIGADWGPISKPAMRAEMAAWTREQSYCKRDALSHVPRPEARPIGSPPVRP</sequence>
<evidence type="ECO:0000313" key="4">
    <source>
        <dbReference type="EMBL" id="MCP1166967.1"/>
    </source>
</evidence>
<evidence type="ECO:0000259" key="3">
    <source>
        <dbReference type="Pfam" id="PF01464"/>
    </source>
</evidence>
<feature type="compositionally biased region" description="Basic and acidic residues" evidence="2">
    <location>
        <begin position="185"/>
        <end position="194"/>
    </location>
</feature>
<reference evidence="4" key="1">
    <citation type="submission" date="2022-06" db="EMBL/GenBank/DDBJ databases">
        <title>Limimaricola sediminis sp. nov., isolated from an intertidal sediment.</title>
        <authorList>
            <person name="Shao X."/>
        </authorList>
    </citation>
    <scope>NUCLEOTIDE SEQUENCE</scope>
    <source>
        <strain evidence="4">ASW11-118</strain>
    </source>
</reference>